<evidence type="ECO:0000313" key="9">
    <source>
        <dbReference type="RefSeq" id="XP_017785362.1"/>
    </source>
</evidence>
<name>A0ABM1NEW2_NICVS</name>
<proteinExistence type="predicted"/>
<protein>
    <submittedName>
        <fullName evidence="9">EF-hand domain-containing family member B-like</fullName>
    </submittedName>
</protein>
<keyword evidence="4" id="KW-0677">Repeat</keyword>
<dbReference type="InterPro" id="IPR040193">
    <property type="entry name" value="EFHC1/EFHC2/EFHB"/>
</dbReference>
<organism evidence="8 9">
    <name type="scientific">Nicrophorus vespilloides</name>
    <name type="common">Boreal carrion beetle</name>
    <dbReference type="NCBI Taxonomy" id="110193"/>
    <lineage>
        <taxon>Eukaryota</taxon>
        <taxon>Metazoa</taxon>
        <taxon>Ecdysozoa</taxon>
        <taxon>Arthropoda</taxon>
        <taxon>Hexapoda</taxon>
        <taxon>Insecta</taxon>
        <taxon>Pterygota</taxon>
        <taxon>Neoptera</taxon>
        <taxon>Endopterygota</taxon>
        <taxon>Coleoptera</taxon>
        <taxon>Polyphaga</taxon>
        <taxon>Staphyliniformia</taxon>
        <taxon>Silphidae</taxon>
        <taxon>Nicrophorinae</taxon>
        <taxon>Nicrophorus</taxon>
    </lineage>
</organism>
<evidence type="ECO:0000256" key="3">
    <source>
        <dbReference type="ARBA" id="ARBA00022490"/>
    </source>
</evidence>
<keyword evidence="5" id="KW-0206">Cytoskeleton</keyword>
<dbReference type="InterPro" id="IPR011992">
    <property type="entry name" value="EF-hand-dom_pair"/>
</dbReference>
<keyword evidence="6" id="KW-0966">Cell projection</keyword>
<sequence>MAYLGKFKDRTPIICPAGVPCKVDGSMRECLRNYPTDDAIVAVLNQAGLKRVEPEPRHQRMENVRHRGAYQLTRPILNPPDETRYQTLVRDLRETVLADYWNKELGRGRDPTGGLPKGMDPGNTTFGDKILHDVTMKELINPPKSTYEIQFETNEFHNMYKKSHNDYYPGEKINRNYVKESYDPTRRYGMKTRFDPRGIYAKCALTSLNSEPIVAVNRVHADTVERTKFQLGKCLMPIGNSKVVPQNFTYGKKYNLPFHCVEELMKPDLEPSLLKRDLRKWMHHLNRVRCFLRKHPTDLKDIIELCRSFDEEQNGWLDFALVYDILKRNQIVVEASLLLPLLELFGLHKEGMVEFTALINFLDPQEELPNFGTFDDGVSVNSHYLTTNQAAVLDCWKMDNTNERIAGVPSRRLDMDVVALHPSQSRFEECNLSYESNAETLLNPSIFSNYQLTHRDFFLPREPQYLQKLFEIAGYQFPNDTFQKLWDLGVVHDKTGKVCIDTFRNLLKRTAPIDIVDRPLGE</sequence>
<evidence type="ECO:0000256" key="2">
    <source>
        <dbReference type="ARBA" id="ARBA00004245"/>
    </source>
</evidence>
<evidence type="ECO:0000256" key="6">
    <source>
        <dbReference type="ARBA" id="ARBA00023273"/>
    </source>
</evidence>
<dbReference type="RefSeq" id="XP_017785362.1">
    <property type="nucleotide sequence ID" value="XM_017929873.1"/>
</dbReference>
<accession>A0ABM1NEW2</accession>
<comment type="subcellular location">
    <subcellularLocation>
        <location evidence="1">Cell projection</location>
        <location evidence="1">Cilium</location>
    </subcellularLocation>
    <subcellularLocation>
        <location evidence="2">Cytoplasm</location>
        <location evidence="2">Cytoskeleton</location>
    </subcellularLocation>
</comment>
<evidence type="ECO:0000256" key="4">
    <source>
        <dbReference type="ARBA" id="ARBA00022737"/>
    </source>
</evidence>
<keyword evidence="8" id="KW-1185">Reference proteome</keyword>
<dbReference type="InterPro" id="IPR057428">
    <property type="entry name" value="EFHB_EF-hand_C"/>
</dbReference>
<dbReference type="SUPFAM" id="SSF47473">
    <property type="entry name" value="EF-hand"/>
    <property type="match status" value="1"/>
</dbReference>
<reference evidence="9" key="1">
    <citation type="submission" date="2025-08" db="UniProtKB">
        <authorList>
            <consortium name="RefSeq"/>
        </authorList>
    </citation>
    <scope>IDENTIFICATION</scope>
    <source>
        <tissue evidence="9">Whole Larva</tissue>
    </source>
</reference>
<feature type="domain" description="EFHB C-terminal EF-hand" evidence="7">
    <location>
        <begin position="440"/>
        <end position="509"/>
    </location>
</feature>
<dbReference type="Pfam" id="PF25325">
    <property type="entry name" value="EF-hand_EFHB_C"/>
    <property type="match status" value="1"/>
</dbReference>
<keyword evidence="3" id="KW-0963">Cytoplasm</keyword>
<dbReference type="GeneID" id="108568667"/>
<dbReference type="PANTHER" id="PTHR12086">
    <property type="entry name" value="EF-HAND DOMAIN C-TERMINAL CONTAINING PROTEIN"/>
    <property type="match status" value="1"/>
</dbReference>
<dbReference type="Proteomes" id="UP000695000">
    <property type="component" value="Unplaced"/>
</dbReference>
<dbReference type="PANTHER" id="PTHR12086:SF12">
    <property type="entry name" value="EF-HAND DOMAIN-CONTAINING FAMILY MEMBER B"/>
    <property type="match status" value="1"/>
</dbReference>
<evidence type="ECO:0000259" key="7">
    <source>
        <dbReference type="Pfam" id="PF25325"/>
    </source>
</evidence>
<evidence type="ECO:0000256" key="1">
    <source>
        <dbReference type="ARBA" id="ARBA00004138"/>
    </source>
</evidence>
<evidence type="ECO:0000313" key="8">
    <source>
        <dbReference type="Proteomes" id="UP000695000"/>
    </source>
</evidence>
<gene>
    <name evidence="9" type="primary">LOC108568667</name>
</gene>
<evidence type="ECO:0000256" key="5">
    <source>
        <dbReference type="ARBA" id="ARBA00023212"/>
    </source>
</evidence>